<dbReference type="GO" id="GO:0061136">
    <property type="term" value="P:regulation of proteasomal protein catabolic process"/>
    <property type="evidence" value="ECO:0007669"/>
    <property type="project" value="InterPro"/>
</dbReference>
<evidence type="ECO:0000313" key="6">
    <source>
        <dbReference type="EMBL" id="KAB2342199.1"/>
    </source>
</evidence>
<evidence type="ECO:0000313" key="7">
    <source>
        <dbReference type="Proteomes" id="UP000468735"/>
    </source>
</evidence>
<organism evidence="6 7">
    <name type="scientific">Actinomadura rudentiformis</name>
    <dbReference type="NCBI Taxonomy" id="359158"/>
    <lineage>
        <taxon>Bacteria</taxon>
        <taxon>Bacillati</taxon>
        <taxon>Actinomycetota</taxon>
        <taxon>Actinomycetes</taxon>
        <taxon>Streptosporangiales</taxon>
        <taxon>Thermomonosporaceae</taxon>
        <taxon>Actinomadura</taxon>
    </lineage>
</organism>
<dbReference type="InterPro" id="IPR019695">
    <property type="entry name" value="Proteasome_act"/>
</dbReference>
<feature type="region of interest" description="Disordered" evidence="5">
    <location>
        <begin position="1"/>
        <end position="22"/>
    </location>
</feature>
<comment type="subunit">
    <text evidence="2">Forms a homooligomeric, either hexameric or heptameric, ring-like structure which stacks co-axially with the proteasomal alpha-rings.</text>
</comment>
<evidence type="ECO:0000256" key="1">
    <source>
        <dbReference type="ARBA" id="ARBA00006639"/>
    </source>
</evidence>
<dbReference type="Proteomes" id="UP000468735">
    <property type="component" value="Unassembled WGS sequence"/>
</dbReference>
<keyword evidence="4" id="KW-0647">Proteasome</keyword>
<dbReference type="EMBL" id="WBMT01000023">
    <property type="protein sequence ID" value="KAB2342199.1"/>
    <property type="molecule type" value="Genomic_DNA"/>
</dbReference>
<dbReference type="Pfam" id="PF10759">
    <property type="entry name" value="BPA"/>
    <property type="match status" value="1"/>
</dbReference>
<protein>
    <recommendedName>
        <fullName evidence="3">Bacterial proteasome activator</fullName>
    </recommendedName>
</protein>
<dbReference type="OrthoDB" id="3527848at2"/>
<dbReference type="RefSeq" id="WP_151567683.1">
    <property type="nucleotide sequence ID" value="NZ_WBMT01000023.1"/>
</dbReference>
<feature type="region of interest" description="Disordered" evidence="5">
    <location>
        <begin position="117"/>
        <end position="146"/>
    </location>
</feature>
<feature type="compositionally biased region" description="Basic residues" evidence="5">
    <location>
        <begin position="123"/>
        <end position="146"/>
    </location>
</feature>
<accession>A0A6H9YNI7</accession>
<keyword evidence="7" id="KW-1185">Reference proteome</keyword>
<reference evidence="6 7" key="1">
    <citation type="submission" date="2019-09" db="EMBL/GenBank/DDBJ databases">
        <title>Actinomadura physcomitrii sp. nov., a novel actinomycete isolated from moss [Physcomitrium sphaericum (Ludw) Fuernr].</title>
        <authorList>
            <person name="Zhuang X."/>
            <person name="Liu C."/>
        </authorList>
    </citation>
    <scope>NUCLEOTIDE SEQUENCE [LARGE SCALE GENOMIC DNA]</scope>
    <source>
        <strain evidence="6 7">HMC1</strain>
    </source>
</reference>
<comment type="caution">
    <text evidence="6">The sequence shown here is derived from an EMBL/GenBank/DDBJ whole genome shotgun (WGS) entry which is preliminary data.</text>
</comment>
<gene>
    <name evidence="6" type="ORF">F8566_39775</name>
</gene>
<name>A0A6H9YNI7_9ACTN</name>
<evidence type="ECO:0000256" key="5">
    <source>
        <dbReference type="SAM" id="MobiDB-lite"/>
    </source>
</evidence>
<sequence length="146" mass="16183">MAAHERSRSGSADGPAQWPGQWSTRQAAKLTRIGSLVATALAELRELPPQQPEDVRVRLLLAHQRALDELAAVVGAELHSELRVLRMNLGPAPPTIAELRIAHAQLHGWMEGLITGQQTAAPRLRRRRVRRGTARTRPRRGARRPT</sequence>
<dbReference type="AlphaFoldDB" id="A0A6H9YNI7"/>
<evidence type="ECO:0000256" key="2">
    <source>
        <dbReference type="ARBA" id="ARBA00011402"/>
    </source>
</evidence>
<evidence type="ECO:0000256" key="3">
    <source>
        <dbReference type="ARBA" id="ARBA00014831"/>
    </source>
</evidence>
<evidence type="ECO:0000256" key="4">
    <source>
        <dbReference type="ARBA" id="ARBA00022942"/>
    </source>
</evidence>
<comment type="similarity">
    <text evidence="1">Belongs to the Bpa family.</text>
</comment>
<dbReference type="GO" id="GO:0000502">
    <property type="term" value="C:proteasome complex"/>
    <property type="evidence" value="ECO:0007669"/>
    <property type="project" value="UniProtKB-KW"/>
</dbReference>
<proteinExistence type="inferred from homology"/>